<protein>
    <submittedName>
        <fullName evidence="1">Thiamine biosynthesis protein ApbE</fullName>
    </submittedName>
</protein>
<dbReference type="Proteomes" id="UP000030889">
    <property type="component" value="Unassembled WGS sequence"/>
</dbReference>
<dbReference type="RefSeq" id="WP_035473406.1">
    <property type="nucleotide sequence ID" value="NZ_JRGF01000007.1"/>
</dbReference>
<sequence length="254" mass="27633">MKEYKIRIYRDNFNRDRWQTFTISYKESDLCIGIDTASYVPEMNLFAGQILRELRLEMDAYITNDPTYAVILSPYFPAAGAPGILVRMAEAAATAGVGPMAAVAGAIAEYIGRRLKTEYDCREVIVENGGDIYADIVEGMDIPVFAGQSPLSEKVGIFIPEGGRISICTSSGTVGPSLSFGMADAVMIVCSDAALADSYATAFANKIHTKQDINNVIAEIRKIPAISGAICIKDDMFGICGEYGLKIWKQPLIR</sequence>
<proteinExistence type="predicted"/>
<gene>
    <name evidence="1" type="ORF">LG35_06635</name>
</gene>
<evidence type="ECO:0000313" key="1">
    <source>
        <dbReference type="EMBL" id="KHE41915.1"/>
    </source>
</evidence>
<comment type="caution">
    <text evidence="1">The sequence shown here is derived from an EMBL/GenBank/DDBJ whole genome shotgun (WGS) entry which is preliminary data.</text>
</comment>
<dbReference type="InterPro" id="IPR003374">
    <property type="entry name" value="ApbE-like_sf"/>
</dbReference>
<organism evidence="1 2">
    <name type="scientific">Alistipes inops</name>
    <dbReference type="NCBI Taxonomy" id="1501391"/>
    <lineage>
        <taxon>Bacteria</taxon>
        <taxon>Pseudomonadati</taxon>
        <taxon>Bacteroidota</taxon>
        <taxon>Bacteroidia</taxon>
        <taxon>Bacteroidales</taxon>
        <taxon>Rikenellaceae</taxon>
        <taxon>Alistipes</taxon>
    </lineage>
</organism>
<accession>A0ABR4YI21</accession>
<dbReference type="EMBL" id="JRGF01000007">
    <property type="protein sequence ID" value="KHE41915.1"/>
    <property type="molecule type" value="Genomic_DNA"/>
</dbReference>
<keyword evidence="2" id="KW-1185">Reference proteome</keyword>
<dbReference type="Gene3D" id="3.10.520.10">
    <property type="entry name" value="ApbE-like domains"/>
    <property type="match status" value="1"/>
</dbReference>
<name>A0ABR4YI21_9BACT</name>
<dbReference type="SUPFAM" id="SSF143631">
    <property type="entry name" value="ApbE-like"/>
    <property type="match status" value="1"/>
</dbReference>
<evidence type="ECO:0000313" key="2">
    <source>
        <dbReference type="Proteomes" id="UP000030889"/>
    </source>
</evidence>
<reference evidence="1 2" key="1">
    <citation type="submission" date="2014-09" db="EMBL/GenBank/DDBJ databases">
        <title>Alistipes sp. 627, sp. nov., a novel member of the family Rikenellaceae isolated from human faeces.</title>
        <authorList>
            <person name="Shkoporov A.N."/>
            <person name="Chaplin A.V."/>
            <person name="Motuzova O.V."/>
            <person name="Kafarskaia L.I."/>
            <person name="Khokhlova E.V."/>
            <person name="Efimov B.A."/>
        </authorList>
    </citation>
    <scope>NUCLEOTIDE SEQUENCE [LARGE SCALE GENOMIC DNA]</scope>
    <source>
        <strain evidence="1 2">627</strain>
    </source>
</reference>